<evidence type="ECO:0000259" key="13">
    <source>
        <dbReference type="Pfam" id="PF00892"/>
    </source>
</evidence>
<dbReference type="OrthoDB" id="6058674at2"/>
<dbReference type="InterPro" id="IPR000390">
    <property type="entry name" value="Small_drug/metabolite_transptr"/>
</dbReference>
<keyword evidence="8" id="KW-0448">Lipopolysaccharide biosynthesis</keyword>
<dbReference type="GO" id="GO:0022857">
    <property type="term" value="F:transmembrane transporter activity"/>
    <property type="evidence" value="ECO:0007669"/>
    <property type="project" value="InterPro"/>
</dbReference>
<evidence type="ECO:0000256" key="9">
    <source>
        <dbReference type="ARBA" id="ARBA00022989"/>
    </source>
</evidence>
<feature type="domain" description="EamA" evidence="13">
    <location>
        <begin position="7"/>
        <end position="108"/>
    </location>
</feature>
<evidence type="ECO:0000256" key="2">
    <source>
        <dbReference type="ARBA" id="ARBA00022448"/>
    </source>
</evidence>
<evidence type="ECO:0000256" key="6">
    <source>
        <dbReference type="ARBA" id="ARBA00022556"/>
    </source>
</evidence>
<sequence length="112" mass="12288">MLWGTAVTGLVILICIITSVGQLCQKQAALQLHRRGYLLWMIVSVIILGIGMLLWLVVLQQMPVSVAYPMLSLNFVFVGLGARFLWRERLNGTQIIGTLLIVSGVAVMGSYA</sequence>
<keyword evidence="5" id="KW-0997">Cell inner membrane</keyword>
<evidence type="ECO:0000256" key="1">
    <source>
        <dbReference type="ARBA" id="ARBA00004651"/>
    </source>
</evidence>
<evidence type="ECO:0000256" key="7">
    <source>
        <dbReference type="ARBA" id="ARBA00022692"/>
    </source>
</evidence>
<keyword evidence="7 12" id="KW-0812">Transmembrane</keyword>
<feature type="transmembrane region" description="Helical" evidence="12">
    <location>
        <begin position="66"/>
        <end position="86"/>
    </location>
</feature>
<feature type="transmembrane region" description="Helical" evidence="12">
    <location>
        <begin position="6"/>
        <end position="25"/>
    </location>
</feature>
<dbReference type="AlphaFoldDB" id="A0A518XJL8"/>
<dbReference type="PANTHER" id="PTHR30561:SF23">
    <property type="entry name" value="4-AMINO-4-DEOXY-L-ARABINOSE-PHOSPHOUNDECAPRENOL FLIPPASE SUBUNIT ARNE-RELATED"/>
    <property type="match status" value="1"/>
</dbReference>
<dbReference type="GO" id="GO:0009103">
    <property type="term" value="P:lipopolysaccharide biosynthetic process"/>
    <property type="evidence" value="ECO:0007669"/>
    <property type="project" value="UniProtKB-KW"/>
</dbReference>
<name>A0A518XJL8_9GAMM</name>
<dbReference type="GO" id="GO:0009245">
    <property type="term" value="P:lipid A biosynthetic process"/>
    <property type="evidence" value="ECO:0007669"/>
    <property type="project" value="UniProtKB-KW"/>
</dbReference>
<dbReference type="Proteomes" id="UP000319411">
    <property type="component" value="Plasmid unnamed2"/>
</dbReference>
<evidence type="ECO:0000256" key="5">
    <source>
        <dbReference type="ARBA" id="ARBA00022519"/>
    </source>
</evidence>
<dbReference type="PANTHER" id="PTHR30561">
    <property type="entry name" value="SMR FAMILY PROTON-DEPENDENT DRUG EFFLUX TRANSPORTER SUGE"/>
    <property type="match status" value="1"/>
</dbReference>
<keyword evidence="14" id="KW-0614">Plasmid</keyword>
<dbReference type="GO" id="GO:0005886">
    <property type="term" value="C:plasma membrane"/>
    <property type="evidence" value="ECO:0007669"/>
    <property type="project" value="UniProtKB-SubCell"/>
</dbReference>
<evidence type="ECO:0000256" key="11">
    <source>
        <dbReference type="ARBA" id="ARBA00023136"/>
    </source>
</evidence>
<reference evidence="14 15" key="1">
    <citation type="submission" date="2018-10" db="EMBL/GenBank/DDBJ databases">
        <title>Genome Sequencing of Pantoea dispersa DSM 32899.</title>
        <authorList>
            <person name="Nawrath M."/>
            <person name="Ottenheim C."/>
            <person name="Wilm A."/>
            <person name="Zimmermann W."/>
            <person name="Wu J.C."/>
        </authorList>
    </citation>
    <scope>NUCLEOTIDE SEQUENCE [LARGE SCALE GENOMIC DNA]</scope>
    <source>
        <strain evidence="14 15">DSM 32899</strain>
        <plasmid evidence="14 15">unnamed2</plasmid>
    </source>
</reference>
<evidence type="ECO:0000256" key="3">
    <source>
        <dbReference type="ARBA" id="ARBA00022475"/>
    </source>
</evidence>
<geneLocation type="plasmid" evidence="14 15">
    <name>unnamed2</name>
</geneLocation>
<dbReference type="SUPFAM" id="SSF103481">
    <property type="entry name" value="Multidrug resistance efflux transporter EmrE"/>
    <property type="match status" value="1"/>
</dbReference>
<keyword evidence="3" id="KW-1003">Cell membrane</keyword>
<evidence type="ECO:0000256" key="8">
    <source>
        <dbReference type="ARBA" id="ARBA00022985"/>
    </source>
</evidence>
<organism evidence="14 15">
    <name type="scientific">Candidatus Pantoea soli</name>
    <dbReference type="NCBI Taxonomy" id="3098669"/>
    <lineage>
        <taxon>Bacteria</taxon>
        <taxon>Pseudomonadati</taxon>
        <taxon>Pseudomonadota</taxon>
        <taxon>Gammaproteobacteria</taxon>
        <taxon>Enterobacterales</taxon>
        <taxon>Erwiniaceae</taxon>
        <taxon>Pantoea</taxon>
    </lineage>
</organism>
<proteinExistence type="predicted"/>
<keyword evidence="4" id="KW-0444">Lipid biosynthesis</keyword>
<dbReference type="InterPro" id="IPR000620">
    <property type="entry name" value="EamA_dom"/>
</dbReference>
<keyword evidence="10" id="KW-0443">Lipid metabolism</keyword>
<keyword evidence="11 12" id="KW-0472">Membrane</keyword>
<keyword evidence="6" id="KW-0441">Lipid A biosynthesis</keyword>
<feature type="transmembrane region" description="Helical" evidence="12">
    <location>
        <begin position="37"/>
        <end position="60"/>
    </location>
</feature>
<gene>
    <name evidence="14" type="ORF">D8B20_20960</name>
</gene>
<accession>A0A518XJL8</accession>
<protein>
    <submittedName>
        <fullName evidence="14">4-amino-4-deoxy-L-arabinose-phospho-UDP flippase</fullName>
    </submittedName>
</protein>
<dbReference type="Pfam" id="PF00892">
    <property type="entry name" value="EamA"/>
    <property type="match status" value="1"/>
</dbReference>
<keyword evidence="2" id="KW-0813">Transport</keyword>
<evidence type="ECO:0000256" key="4">
    <source>
        <dbReference type="ARBA" id="ARBA00022516"/>
    </source>
</evidence>
<dbReference type="KEGG" id="pdis:D8B20_20960"/>
<keyword evidence="15" id="KW-1185">Reference proteome</keyword>
<dbReference type="InterPro" id="IPR037185">
    <property type="entry name" value="EmrE-like"/>
</dbReference>
<dbReference type="EMBL" id="CP032704">
    <property type="protein sequence ID" value="QDY44391.1"/>
    <property type="molecule type" value="Genomic_DNA"/>
</dbReference>
<comment type="subcellular location">
    <subcellularLocation>
        <location evidence="1">Cell membrane</location>
        <topology evidence="1">Multi-pass membrane protein</topology>
    </subcellularLocation>
</comment>
<keyword evidence="9 12" id="KW-1133">Transmembrane helix</keyword>
<evidence type="ECO:0000256" key="10">
    <source>
        <dbReference type="ARBA" id="ARBA00023098"/>
    </source>
</evidence>
<evidence type="ECO:0000256" key="12">
    <source>
        <dbReference type="SAM" id="Phobius"/>
    </source>
</evidence>
<dbReference type="Gene3D" id="1.10.3730.20">
    <property type="match status" value="1"/>
</dbReference>
<dbReference type="NCBIfam" id="NF011625">
    <property type="entry name" value="PRK15051.1"/>
    <property type="match status" value="1"/>
</dbReference>
<evidence type="ECO:0000313" key="15">
    <source>
        <dbReference type="Proteomes" id="UP000319411"/>
    </source>
</evidence>
<evidence type="ECO:0000313" key="14">
    <source>
        <dbReference type="EMBL" id="QDY44391.1"/>
    </source>
</evidence>